<feature type="domain" description="Peptidase M4" evidence="16">
    <location>
        <begin position="330"/>
        <end position="485"/>
    </location>
</feature>
<feature type="signal peptide" evidence="15">
    <location>
        <begin position="1"/>
        <end position="30"/>
    </location>
</feature>
<feature type="chain" id="PRO_5037340270" evidence="15">
    <location>
        <begin position="31"/>
        <end position="1224"/>
    </location>
</feature>
<dbReference type="NCBIfam" id="NF012200">
    <property type="entry name" value="choice_anch_D"/>
    <property type="match status" value="2"/>
</dbReference>
<evidence type="ECO:0000256" key="13">
    <source>
        <dbReference type="PIRSR" id="PIRSR623612-1"/>
    </source>
</evidence>
<evidence type="ECO:0000256" key="4">
    <source>
        <dbReference type="ARBA" id="ARBA00022490"/>
    </source>
</evidence>
<feature type="compositionally biased region" description="Polar residues" evidence="14">
    <location>
        <begin position="157"/>
        <end position="168"/>
    </location>
</feature>
<keyword evidence="9" id="KW-0862">Zinc</keyword>
<dbReference type="InterPro" id="IPR011042">
    <property type="entry name" value="6-blade_b-propeller_TolB-like"/>
</dbReference>
<evidence type="ECO:0000256" key="12">
    <source>
        <dbReference type="ARBA" id="ARBA00023273"/>
    </source>
</evidence>
<sequence>MCVCSKKIKYYCLPVVLFLVILALSLAVYADPGPSDKNSLGAMVTLTGGADGRKALDAQKPAVQESSRPLKEKFDKKTSHTVSPDIIRNFQKTIAEKASRSGAAGKKGGITHAQYKNLRSLIDSNSGGTDVRTHFNRNNGTPIFIKTGKNNSRKSARNTGTSLSSAKTQAEKFLTDNRDLLRLSDPTAEMVMKKEWKDDLGSKHFRYQQTHKGIPLWGREVMVHLDANDSVFLFQGRYEPTPEERTEITPEITADEALDAAKKHLRLTHPDVTATETALVIYTASDGKKTLAYQLDISPRFNQRWLYFIDAKNGSLLHRINNIQNELVTGSGFDLHDAPRTFNTWYENGTYYLLDPSLPLDEGPPYSPVPMENFGNTYILDAAQGDSELYPITSSSPDSGWDPAGISAAYHTRRVHDYYRNTFGRNGIDDENMNYMVVLHLLRDYPGAFWNGKFVCLGDGDRRKFSSLATGLDVIAHEIQHGVTQFTANLIYENQSGALNEAYSDIFACMIDRDDWTVGEDVTLQSPYYLRSLVNPALGVSSLPTKMSEYRNLPNTEDGDNGGVHINMGIPARAAYLVAEGLSAEGLGSSIGRDKTEQIFYRALTTYLQASSQFLDARYATIQAAEDLHGAGSPEVGAVQAAWDAVEVYDGNIGTPIDQNPTSTDIVGGQDMMVYLSPAPYEGMYDLYVQTIPSPFTGYDPRLDSRDLNYEFVRKTRPSAVTFSDGSTGLFYVGIDYNLYGVLLDDPDNRDYKQKITDSGDIWSFAMSPDGRYFAYTSTAPNDNNIYVGDLDTEEMTEYPAVPFSDLPPGYDDVINTILYVDSLMFDYTGKTIVFDALNCLSTPDNPCTEDEDSGHRYWSVGFLNLSDGSFDYPFPNQRPDVDIEYPCFAYNNNFVIALDVIDRSVPGSVSTGTWTLNWQNQTEQFVVDPNFNVYGEMFSGAPTFWGDDDYITVQALLGNETLAYRVPIDASWKGDPASAELLNDYEVILPVMHRTGVRNLNAEIQVSASSLDFGTVEPGYVSTREVTLTNTGNQDIDISDIVISGASEFSHNGTNTLLPRDASMNIRVTFSPARAGGTTSATLIITSDADVPQTNISLTGTSAYTAAIQTSASSLDFGTVEPGNVSAREVTLTNIGDRDIDISDIVISGASEFSHNGTNILLPRDASMNIRVTFSPEQAGKTSSATLIITSDAGVSQTNISLTGTSADSNGGSGGCFIGTAVW</sequence>
<keyword evidence="11" id="KW-0969">Cilium</keyword>
<evidence type="ECO:0000256" key="9">
    <source>
        <dbReference type="ARBA" id="ARBA00022833"/>
    </source>
</evidence>
<dbReference type="Pfam" id="PF22544">
    <property type="entry name" value="HYDIN_VesB_CFA65-like_Ig"/>
    <property type="match status" value="2"/>
</dbReference>
<dbReference type="GO" id="GO:0006508">
    <property type="term" value="P:proteolysis"/>
    <property type="evidence" value="ECO:0007669"/>
    <property type="project" value="UniProtKB-KW"/>
</dbReference>
<evidence type="ECO:0000313" key="21">
    <source>
        <dbReference type="Proteomes" id="UP000663722"/>
    </source>
</evidence>
<evidence type="ECO:0000256" key="1">
    <source>
        <dbReference type="ARBA" id="ARBA00004138"/>
    </source>
</evidence>
<keyword evidence="4" id="KW-0963">Cytoplasm</keyword>
<name>A0A975BVZ0_9BACT</name>
<dbReference type="GO" id="GO:0046872">
    <property type="term" value="F:metal ion binding"/>
    <property type="evidence" value="ECO:0007669"/>
    <property type="project" value="UniProtKB-KW"/>
</dbReference>
<dbReference type="Pfam" id="PF07504">
    <property type="entry name" value="FTP"/>
    <property type="match status" value="1"/>
</dbReference>
<dbReference type="InterPro" id="IPR027268">
    <property type="entry name" value="Peptidase_M4/M1_CTD_sf"/>
</dbReference>
<keyword evidence="12" id="KW-0966">Cell projection</keyword>
<organism evidence="20 21">
    <name type="scientific">Desulfonema magnum</name>
    <dbReference type="NCBI Taxonomy" id="45655"/>
    <lineage>
        <taxon>Bacteria</taxon>
        <taxon>Pseudomonadati</taxon>
        <taxon>Thermodesulfobacteriota</taxon>
        <taxon>Desulfobacteria</taxon>
        <taxon>Desulfobacterales</taxon>
        <taxon>Desulfococcaceae</taxon>
        <taxon>Desulfonema</taxon>
    </lineage>
</organism>
<accession>A0A975BVZ0</accession>
<dbReference type="SUPFAM" id="SSF82171">
    <property type="entry name" value="DPP6 N-terminal domain-like"/>
    <property type="match status" value="1"/>
</dbReference>
<evidence type="ECO:0000256" key="11">
    <source>
        <dbReference type="ARBA" id="ARBA00023069"/>
    </source>
</evidence>
<dbReference type="GO" id="GO:0005737">
    <property type="term" value="C:cytoplasm"/>
    <property type="evidence" value="ECO:0007669"/>
    <property type="project" value="UniProtKB-SubCell"/>
</dbReference>
<dbReference type="SUPFAM" id="SSF55486">
    <property type="entry name" value="Metalloproteases ('zincins'), catalytic domain"/>
    <property type="match status" value="1"/>
</dbReference>
<dbReference type="Gene3D" id="3.10.170.10">
    <property type="match status" value="1"/>
</dbReference>
<evidence type="ECO:0000259" key="16">
    <source>
        <dbReference type="Pfam" id="PF01447"/>
    </source>
</evidence>
<evidence type="ECO:0000256" key="5">
    <source>
        <dbReference type="ARBA" id="ARBA00022670"/>
    </source>
</evidence>
<evidence type="ECO:0000256" key="7">
    <source>
        <dbReference type="ARBA" id="ARBA00022729"/>
    </source>
</evidence>
<dbReference type="Gene3D" id="2.60.40.10">
    <property type="entry name" value="Immunoglobulins"/>
    <property type="match status" value="2"/>
</dbReference>
<feature type="active site" description="Proton donor" evidence="13">
    <location>
        <position position="565"/>
    </location>
</feature>
<dbReference type="AlphaFoldDB" id="A0A975BVZ0"/>
<dbReference type="InterPro" id="IPR013783">
    <property type="entry name" value="Ig-like_fold"/>
</dbReference>
<dbReference type="InterPro" id="IPR001570">
    <property type="entry name" value="Peptidase_M4_C_domain"/>
</dbReference>
<comment type="subcellular location">
    <subcellularLocation>
        <location evidence="1">Cell projection</location>
        <location evidence="1">Cilium</location>
    </subcellularLocation>
    <subcellularLocation>
        <location evidence="2">Cytoplasm</location>
    </subcellularLocation>
</comment>
<dbReference type="PRINTS" id="PR00730">
    <property type="entry name" value="THERMOLYSIN"/>
</dbReference>
<dbReference type="Gene3D" id="3.10.450.40">
    <property type="match status" value="1"/>
</dbReference>
<dbReference type="Proteomes" id="UP000663722">
    <property type="component" value="Chromosome"/>
</dbReference>
<dbReference type="Gene3D" id="2.120.10.30">
    <property type="entry name" value="TolB, C-terminal domain"/>
    <property type="match status" value="1"/>
</dbReference>
<evidence type="ECO:0000259" key="17">
    <source>
        <dbReference type="Pfam" id="PF02868"/>
    </source>
</evidence>
<dbReference type="GO" id="GO:0004222">
    <property type="term" value="F:metalloendopeptidase activity"/>
    <property type="evidence" value="ECO:0007669"/>
    <property type="project" value="InterPro"/>
</dbReference>
<protein>
    <submittedName>
        <fullName evidence="20">Peptidase M4 domain-containing protein</fullName>
    </submittedName>
</protein>
<keyword evidence="21" id="KW-1185">Reference proteome</keyword>
<keyword evidence="5" id="KW-0645">Protease</keyword>
<feature type="domain" description="FTP" evidence="18">
    <location>
        <begin position="189"/>
        <end position="238"/>
    </location>
</feature>
<dbReference type="InterPro" id="IPR011096">
    <property type="entry name" value="FTP_domain"/>
</dbReference>
<feature type="domain" description="Peptidase M4 C-terminal" evidence="17">
    <location>
        <begin position="488"/>
        <end position="648"/>
    </location>
</feature>
<feature type="region of interest" description="Disordered" evidence="14">
    <location>
        <begin position="129"/>
        <end position="168"/>
    </location>
</feature>
<gene>
    <name evidence="20" type="ORF">dnm_088510</name>
</gene>
<dbReference type="KEGG" id="dmm:dnm_088510"/>
<comment type="similarity">
    <text evidence="3">Belongs to the peptidase M4 family.</text>
</comment>
<evidence type="ECO:0000256" key="3">
    <source>
        <dbReference type="ARBA" id="ARBA00009388"/>
    </source>
</evidence>
<reference evidence="20" key="1">
    <citation type="journal article" date="2021" name="Microb. Physiol.">
        <title>Proteogenomic Insights into the Physiology of Marine, Sulfate-Reducing, Filamentous Desulfonema limicola and Desulfonema magnum.</title>
        <authorList>
            <person name="Schnaars V."/>
            <person name="Wohlbrand L."/>
            <person name="Scheve S."/>
            <person name="Hinrichs C."/>
            <person name="Reinhardt R."/>
            <person name="Rabus R."/>
        </authorList>
    </citation>
    <scope>NUCLEOTIDE SEQUENCE</scope>
    <source>
        <strain evidence="20">4be13</strain>
    </source>
</reference>
<dbReference type="PANTHER" id="PTHR33794">
    <property type="entry name" value="BACILLOLYSIN"/>
    <property type="match status" value="1"/>
</dbReference>
<dbReference type="Gene3D" id="1.10.390.10">
    <property type="entry name" value="Neutral Protease Domain 2"/>
    <property type="match status" value="1"/>
</dbReference>
<keyword evidence="7 15" id="KW-0732">Signal</keyword>
<dbReference type="InterPro" id="IPR050728">
    <property type="entry name" value="Zinc_Metalloprotease_M4"/>
</dbReference>
<feature type="domain" description="HYDIN/VesB/CFA65-like Ig-like" evidence="19">
    <location>
        <begin position="1004"/>
        <end position="1101"/>
    </location>
</feature>
<feature type="domain" description="HYDIN/VesB/CFA65-like Ig-like" evidence="19">
    <location>
        <begin position="1111"/>
        <end position="1205"/>
    </location>
</feature>
<keyword evidence="6" id="KW-0479">Metal-binding</keyword>
<evidence type="ECO:0000256" key="2">
    <source>
        <dbReference type="ARBA" id="ARBA00004496"/>
    </source>
</evidence>
<dbReference type="InterPro" id="IPR023612">
    <property type="entry name" value="Peptidase_M4"/>
</dbReference>
<dbReference type="CDD" id="cd09597">
    <property type="entry name" value="M4_TLP"/>
    <property type="match status" value="1"/>
</dbReference>
<dbReference type="PANTHER" id="PTHR33794:SF1">
    <property type="entry name" value="BACILLOLYSIN"/>
    <property type="match status" value="1"/>
</dbReference>
<evidence type="ECO:0000256" key="15">
    <source>
        <dbReference type="SAM" id="SignalP"/>
    </source>
</evidence>
<evidence type="ECO:0000256" key="14">
    <source>
        <dbReference type="SAM" id="MobiDB-lite"/>
    </source>
</evidence>
<dbReference type="InterPro" id="IPR053879">
    <property type="entry name" value="HYDIN_VesB_CFA65-like_Ig"/>
</dbReference>
<dbReference type="Gene3D" id="3.10.450.490">
    <property type="match status" value="1"/>
</dbReference>
<dbReference type="EMBL" id="CP061800">
    <property type="protein sequence ID" value="QTA92761.1"/>
    <property type="molecule type" value="Genomic_DNA"/>
</dbReference>
<keyword evidence="8" id="KW-0378">Hydrolase</keyword>
<dbReference type="Pfam" id="PF01447">
    <property type="entry name" value="Peptidase_M4"/>
    <property type="match status" value="1"/>
</dbReference>
<dbReference type="Pfam" id="PF02868">
    <property type="entry name" value="Peptidase_M4_C"/>
    <property type="match status" value="1"/>
</dbReference>
<dbReference type="InterPro" id="IPR013856">
    <property type="entry name" value="Peptidase_M4_domain"/>
</dbReference>
<evidence type="ECO:0000259" key="18">
    <source>
        <dbReference type="Pfam" id="PF07504"/>
    </source>
</evidence>
<feature type="region of interest" description="Disordered" evidence="14">
    <location>
        <begin position="58"/>
        <end position="78"/>
    </location>
</feature>
<dbReference type="RefSeq" id="WP_207679991.1">
    <property type="nucleotide sequence ID" value="NZ_CP061800.1"/>
</dbReference>
<feature type="compositionally biased region" description="Basic and acidic residues" evidence="14">
    <location>
        <begin position="68"/>
        <end position="78"/>
    </location>
</feature>
<evidence type="ECO:0000256" key="6">
    <source>
        <dbReference type="ARBA" id="ARBA00022723"/>
    </source>
</evidence>
<proteinExistence type="inferred from homology"/>
<evidence type="ECO:0000259" key="19">
    <source>
        <dbReference type="Pfam" id="PF22544"/>
    </source>
</evidence>
<evidence type="ECO:0000256" key="8">
    <source>
        <dbReference type="ARBA" id="ARBA00022801"/>
    </source>
</evidence>
<evidence type="ECO:0000256" key="10">
    <source>
        <dbReference type="ARBA" id="ARBA00023049"/>
    </source>
</evidence>
<evidence type="ECO:0000313" key="20">
    <source>
        <dbReference type="EMBL" id="QTA92761.1"/>
    </source>
</evidence>
<keyword evidence="10" id="KW-0482">Metalloprotease</keyword>
<feature type="active site" evidence="13">
    <location>
        <position position="478"/>
    </location>
</feature>